<feature type="transmembrane region" description="Helical" evidence="2">
    <location>
        <begin position="112"/>
        <end position="133"/>
    </location>
</feature>
<dbReference type="OrthoDB" id="5376804at2759"/>
<feature type="non-terminal residue" evidence="3">
    <location>
        <position position="225"/>
    </location>
</feature>
<feature type="region of interest" description="Disordered" evidence="1">
    <location>
        <begin position="1"/>
        <end position="29"/>
    </location>
</feature>
<dbReference type="AlphaFoldDB" id="A0A9P8JYL8"/>
<dbReference type="Proteomes" id="UP000729357">
    <property type="component" value="Unassembled WGS sequence"/>
</dbReference>
<organism evidence="3 4">
    <name type="scientific">Aureobasidium melanogenum</name>
    <name type="common">Aureobasidium pullulans var. melanogenum</name>
    <dbReference type="NCBI Taxonomy" id="46634"/>
    <lineage>
        <taxon>Eukaryota</taxon>
        <taxon>Fungi</taxon>
        <taxon>Dikarya</taxon>
        <taxon>Ascomycota</taxon>
        <taxon>Pezizomycotina</taxon>
        <taxon>Dothideomycetes</taxon>
        <taxon>Dothideomycetidae</taxon>
        <taxon>Dothideales</taxon>
        <taxon>Saccotheciaceae</taxon>
        <taxon>Aureobasidium</taxon>
    </lineage>
</organism>
<keyword evidence="2" id="KW-1133">Transmembrane helix</keyword>
<gene>
    <name evidence="3" type="ORF">KCU98_g2214</name>
</gene>
<dbReference type="EMBL" id="JAHFXS010000112">
    <property type="protein sequence ID" value="KAG9988986.1"/>
    <property type="molecule type" value="Genomic_DNA"/>
</dbReference>
<accession>A0A9P8JYL8</accession>
<evidence type="ECO:0000256" key="2">
    <source>
        <dbReference type="SAM" id="Phobius"/>
    </source>
</evidence>
<feature type="compositionally biased region" description="Low complexity" evidence="1">
    <location>
        <begin position="17"/>
        <end position="27"/>
    </location>
</feature>
<reference evidence="3" key="1">
    <citation type="journal article" date="2021" name="J Fungi (Basel)">
        <title>Virulence traits and population genomics of the black yeast Aureobasidium melanogenum.</title>
        <authorList>
            <person name="Cernosa A."/>
            <person name="Sun X."/>
            <person name="Gostincar C."/>
            <person name="Fang C."/>
            <person name="Gunde-Cimerman N."/>
            <person name="Song Z."/>
        </authorList>
    </citation>
    <scope>NUCLEOTIDE SEQUENCE</scope>
    <source>
        <strain evidence="3">EXF-9298</strain>
    </source>
</reference>
<dbReference type="InterPro" id="IPR021514">
    <property type="entry name" value="DUF3176"/>
</dbReference>
<sequence>MDQHHIRVHTAPHRQSSDSSRSQVGSQGFSGTEVVNAMITRMEKMPMEPLLQDAESDSDSKSSTSHRKDWWSAEIAAIVFSALCLAGIIVVLEEVNDTPLSQWHLPIAPNSVIAIFSTLPKSALLLPITASISQLKWLYFRTRPSPLSKLQKFDDASRGPLGALKFICSMNQGAVAANSGAIITILTLALDPFTQQIIGYPLRHVAIENGRASIKIAQTYDTGLS</sequence>
<reference evidence="3" key="2">
    <citation type="submission" date="2021-08" db="EMBL/GenBank/DDBJ databases">
        <authorList>
            <person name="Gostincar C."/>
            <person name="Sun X."/>
            <person name="Song Z."/>
            <person name="Gunde-Cimerman N."/>
        </authorList>
    </citation>
    <scope>NUCLEOTIDE SEQUENCE</scope>
    <source>
        <strain evidence="3">EXF-9298</strain>
    </source>
</reference>
<keyword evidence="2" id="KW-0472">Membrane</keyword>
<evidence type="ECO:0000313" key="4">
    <source>
        <dbReference type="Proteomes" id="UP000729357"/>
    </source>
</evidence>
<feature type="compositionally biased region" description="Basic residues" evidence="1">
    <location>
        <begin position="1"/>
        <end position="12"/>
    </location>
</feature>
<comment type="caution">
    <text evidence="3">The sequence shown here is derived from an EMBL/GenBank/DDBJ whole genome shotgun (WGS) entry which is preliminary data.</text>
</comment>
<name>A0A9P8JYL8_AURME</name>
<evidence type="ECO:0000313" key="3">
    <source>
        <dbReference type="EMBL" id="KAG9988986.1"/>
    </source>
</evidence>
<evidence type="ECO:0000256" key="1">
    <source>
        <dbReference type="SAM" id="MobiDB-lite"/>
    </source>
</evidence>
<keyword evidence="4" id="KW-1185">Reference proteome</keyword>
<dbReference type="PANTHER" id="PTHR35394:SF5">
    <property type="entry name" value="DUF3176 DOMAIN-CONTAINING PROTEIN"/>
    <property type="match status" value="1"/>
</dbReference>
<dbReference type="Pfam" id="PF11374">
    <property type="entry name" value="DUF3176"/>
    <property type="match status" value="1"/>
</dbReference>
<proteinExistence type="predicted"/>
<feature type="transmembrane region" description="Helical" evidence="2">
    <location>
        <begin position="70"/>
        <end position="92"/>
    </location>
</feature>
<keyword evidence="2" id="KW-0812">Transmembrane</keyword>
<dbReference type="PANTHER" id="PTHR35394">
    <property type="entry name" value="DUF3176 DOMAIN-CONTAINING PROTEIN"/>
    <property type="match status" value="1"/>
</dbReference>
<protein>
    <submittedName>
        <fullName evidence="3">Uncharacterized protein</fullName>
    </submittedName>
</protein>